<reference evidence="10 11" key="1">
    <citation type="journal article" date="2018" name="Biotechnol. Adv.">
        <title>Improved genomic resources and new bioinformatic workflow for the carcinogenic parasite Clonorchis sinensis: Biotechnological implications.</title>
        <authorList>
            <person name="Wang D."/>
            <person name="Korhonen P.K."/>
            <person name="Gasser R.B."/>
            <person name="Young N.D."/>
        </authorList>
    </citation>
    <scope>NUCLEOTIDE SEQUENCE [LARGE SCALE GENOMIC DNA]</scope>
    <source>
        <strain evidence="10">Cs-k2</strain>
    </source>
</reference>
<feature type="transmembrane region" description="Helical" evidence="7">
    <location>
        <begin position="20"/>
        <end position="44"/>
    </location>
</feature>
<feature type="transmembrane region" description="Helical" evidence="7">
    <location>
        <begin position="50"/>
        <end position="72"/>
    </location>
</feature>
<dbReference type="PROSITE" id="PS50216">
    <property type="entry name" value="DHHC"/>
    <property type="match status" value="1"/>
</dbReference>
<gene>
    <name evidence="10" type="ORF">CSKR_109529</name>
</gene>
<comment type="caution">
    <text evidence="10">The sequence shown here is derived from an EMBL/GenBank/DDBJ whole genome shotgun (WGS) entry which is preliminary data.</text>
</comment>
<dbReference type="Pfam" id="PF01529">
    <property type="entry name" value="DHHC"/>
    <property type="match status" value="1"/>
</dbReference>
<dbReference type="Proteomes" id="UP000286415">
    <property type="component" value="Unassembled WGS sequence"/>
</dbReference>
<evidence type="ECO:0000256" key="2">
    <source>
        <dbReference type="ARBA" id="ARBA00022679"/>
    </source>
</evidence>
<dbReference type="InParanoid" id="A0A3R7GEB7"/>
<evidence type="ECO:0000256" key="1">
    <source>
        <dbReference type="ARBA" id="ARBA00004141"/>
    </source>
</evidence>
<dbReference type="EC" id="2.3.1.225" evidence="7"/>
<dbReference type="PANTHER" id="PTHR22883">
    <property type="entry name" value="ZINC FINGER DHHC DOMAIN CONTAINING PROTEIN"/>
    <property type="match status" value="1"/>
</dbReference>
<evidence type="ECO:0000313" key="10">
    <source>
        <dbReference type="EMBL" id="KAG5453576.1"/>
    </source>
</evidence>
<feature type="compositionally biased region" description="Polar residues" evidence="8">
    <location>
        <begin position="479"/>
        <end position="504"/>
    </location>
</feature>
<evidence type="ECO:0000256" key="5">
    <source>
        <dbReference type="ARBA" id="ARBA00023136"/>
    </source>
</evidence>
<dbReference type="PANTHER" id="PTHR22883:SF203">
    <property type="entry name" value="PALMITOYLTRANSFERASE"/>
    <property type="match status" value="1"/>
</dbReference>
<evidence type="ECO:0000256" key="6">
    <source>
        <dbReference type="ARBA" id="ARBA00023315"/>
    </source>
</evidence>
<keyword evidence="4 7" id="KW-1133">Transmembrane helix</keyword>
<protein>
    <recommendedName>
        <fullName evidence="7">Palmitoyltransferase</fullName>
        <ecNumber evidence="7">2.3.1.225</ecNumber>
    </recommendedName>
</protein>
<name>A0A3R7GEB7_CLOSI</name>
<organism evidence="10 11">
    <name type="scientific">Clonorchis sinensis</name>
    <name type="common">Chinese liver fluke</name>
    <dbReference type="NCBI Taxonomy" id="79923"/>
    <lineage>
        <taxon>Eukaryota</taxon>
        <taxon>Metazoa</taxon>
        <taxon>Spiralia</taxon>
        <taxon>Lophotrochozoa</taxon>
        <taxon>Platyhelminthes</taxon>
        <taxon>Trematoda</taxon>
        <taxon>Digenea</taxon>
        <taxon>Opisthorchiida</taxon>
        <taxon>Opisthorchiata</taxon>
        <taxon>Opisthorchiidae</taxon>
        <taxon>Clonorchis</taxon>
    </lineage>
</organism>
<dbReference type="GO" id="GO:0005783">
    <property type="term" value="C:endoplasmic reticulum"/>
    <property type="evidence" value="ECO:0007669"/>
    <property type="project" value="TreeGrafter"/>
</dbReference>
<comment type="domain">
    <text evidence="7">The DHHC domain is required for palmitoyltransferase activity.</text>
</comment>
<dbReference type="GO" id="GO:0006612">
    <property type="term" value="P:protein targeting to membrane"/>
    <property type="evidence" value="ECO:0007669"/>
    <property type="project" value="TreeGrafter"/>
</dbReference>
<feature type="transmembrane region" description="Helical" evidence="7">
    <location>
        <begin position="224"/>
        <end position="249"/>
    </location>
</feature>
<dbReference type="EMBL" id="NIRI02000010">
    <property type="protein sequence ID" value="KAG5453576.1"/>
    <property type="molecule type" value="Genomic_DNA"/>
</dbReference>
<keyword evidence="3 7" id="KW-0812">Transmembrane</keyword>
<evidence type="ECO:0000259" key="9">
    <source>
        <dbReference type="Pfam" id="PF01529"/>
    </source>
</evidence>
<keyword evidence="5 7" id="KW-0472">Membrane</keyword>
<dbReference type="GO" id="GO:0005794">
    <property type="term" value="C:Golgi apparatus"/>
    <property type="evidence" value="ECO:0007669"/>
    <property type="project" value="TreeGrafter"/>
</dbReference>
<dbReference type="InterPro" id="IPR039859">
    <property type="entry name" value="PFA4/ZDH16/20/ERF2-like"/>
</dbReference>
<comment type="catalytic activity">
    <reaction evidence="7">
        <text>L-cysteinyl-[protein] + hexadecanoyl-CoA = S-hexadecanoyl-L-cysteinyl-[protein] + CoA</text>
        <dbReference type="Rhea" id="RHEA:36683"/>
        <dbReference type="Rhea" id="RHEA-COMP:10131"/>
        <dbReference type="Rhea" id="RHEA-COMP:11032"/>
        <dbReference type="ChEBI" id="CHEBI:29950"/>
        <dbReference type="ChEBI" id="CHEBI:57287"/>
        <dbReference type="ChEBI" id="CHEBI:57379"/>
        <dbReference type="ChEBI" id="CHEBI:74151"/>
        <dbReference type="EC" id="2.3.1.225"/>
    </reaction>
</comment>
<feature type="region of interest" description="Disordered" evidence="8">
    <location>
        <begin position="469"/>
        <end position="521"/>
    </location>
</feature>
<evidence type="ECO:0000256" key="8">
    <source>
        <dbReference type="SAM" id="MobiDB-lite"/>
    </source>
</evidence>
<feature type="transmembrane region" description="Helical" evidence="7">
    <location>
        <begin position="147"/>
        <end position="176"/>
    </location>
</feature>
<dbReference type="InterPro" id="IPR001594">
    <property type="entry name" value="Palmitoyltrfase_DHHC"/>
</dbReference>
<feature type="domain" description="Palmitoyltransferase DHHC" evidence="9">
    <location>
        <begin position="102"/>
        <end position="265"/>
    </location>
</feature>
<dbReference type="GO" id="GO:0016020">
    <property type="term" value="C:membrane"/>
    <property type="evidence" value="ECO:0007669"/>
    <property type="project" value="UniProtKB-SubCell"/>
</dbReference>
<dbReference type="GO" id="GO:0019706">
    <property type="term" value="F:protein-cysteine S-palmitoyltransferase activity"/>
    <property type="evidence" value="ECO:0007669"/>
    <property type="project" value="UniProtKB-EC"/>
</dbReference>
<comment type="similarity">
    <text evidence="7">Belongs to the DHHC palmitoyltransferase family.</text>
</comment>
<evidence type="ECO:0000256" key="4">
    <source>
        <dbReference type="ARBA" id="ARBA00022989"/>
    </source>
</evidence>
<keyword evidence="2 7" id="KW-0808">Transferase</keyword>
<dbReference type="AlphaFoldDB" id="A0A3R7GEB7"/>
<keyword evidence="6 7" id="KW-0012">Acyltransferase</keyword>
<comment type="subcellular location">
    <subcellularLocation>
        <location evidence="1">Membrane</location>
        <topology evidence="1">Multi-pass membrane protein</topology>
    </subcellularLocation>
</comment>
<dbReference type="OrthoDB" id="9909019at2759"/>
<accession>A0A3R7GEB7</accession>
<proteinExistence type="inferred from homology"/>
<evidence type="ECO:0000256" key="3">
    <source>
        <dbReference type="ARBA" id="ARBA00022692"/>
    </source>
</evidence>
<evidence type="ECO:0000313" key="11">
    <source>
        <dbReference type="Proteomes" id="UP000286415"/>
    </source>
</evidence>
<sequence>MPGPSQYSRVNGWTLPLHPLQFLSWLTAILFSLAYYVLFVPAAISDLQVYLIIINAVLISSYVLFTIIAVTINPAEKQVRVKQGRKGRKMPTLDPAHSHVIENFYCNLCELPISSSRTKHCKCCNKCVSNFDHHCKWLNNCVGSRNYTYFIGILMSASMSLTLSVVLATFYSIAYFTDLSHGYWMQGYRDYWNIFPQGSVEHLNKLKDSGEIFKIFNQPIPGDVYVGLMITTGLLILATDLLLLHLLFFHAYLFARKMTTYEFIVSKRQKSQVVPQKPTPTSAKLEEIERTASVRTTLSFSTSQKPLTNGRPRSPAGAMNCAADNPLFGSITVLEDATAFRQDPDQPFGEEINTLAQNTNYNQEPDLNAIGAIMYKVNRHEDRTRISTRMLPMGSCAGERGSVPKNVVVPIEVSHGPETGMNHGDGLSSRWLNMEQSTVPDDTRQLPDSPPHRKAVLVDTPHAALNKRSFVMQHRRSPNDGTSDVSGVNSRSRQLNSRTASLTSPVEEDGKENSYDVTYETPLSLLRISDSGEQTDELE</sequence>
<dbReference type="STRING" id="79923.A0A3R7GEB7"/>
<keyword evidence="11" id="KW-1185">Reference proteome</keyword>
<reference evidence="10 11" key="2">
    <citation type="journal article" date="2021" name="Genomics">
        <title>High-quality reference genome for Clonorchis sinensis.</title>
        <authorList>
            <person name="Young N.D."/>
            <person name="Stroehlein A.J."/>
            <person name="Kinkar L."/>
            <person name="Wang T."/>
            <person name="Sohn W.M."/>
            <person name="Chang B.C.H."/>
            <person name="Kaur P."/>
            <person name="Weisz D."/>
            <person name="Dudchenko O."/>
            <person name="Aiden E.L."/>
            <person name="Korhonen P.K."/>
            <person name="Gasser R.B."/>
        </authorList>
    </citation>
    <scope>NUCLEOTIDE SEQUENCE [LARGE SCALE GENOMIC DNA]</scope>
    <source>
        <strain evidence="10">Cs-k2</strain>
    </source>
</reference>
<evidence type="ECO:0000256" key="7">
    <source>
        <dbReference type="RuleBase" id="RU079119"/>
    </source>
</evidence>